<protein>
    <submittedName>
        <fullName evidence="7">Glycoside/pentoside/hexuronide:cation symporter, GPH family</fullName>
    </submittedName>
</protein>
<evidence type="ECO:0000313" key="7">
    <source>
        <dbReference type="EMBL" id="GFP21745.1"/>
    </source>
</evidence>
<comment type="caution">
    <text evidence="7">The sequence shown here is derived from an EMBL/GenBank/DDBJ whole genome shotgun (WGS) entry which is preliminary data.</text>
</comment>
<feature type="transmembrane region" description="Helical" evidence="5">
    <location>
        <begin position="359"/>
        <end position="380"/>
    </location>
</feature>
<dbReference type="Pfam" id="PF13347">
    <property type="entry name" value="MFS_2"/>
    <property type="match status" value="1"/>
</dbReference>
<dbReference type="SUPFAM" id="SSF103473">
    <property type="entry name" value="MFS general substrate transporter"/>
    <property type="match status" value="1"/>
</dbReference>
<dbReference type="InterPro" id="IPR039672">
    <property type="entry name" value="MFS_2"/>
</dbReference>
<dbReference type="PANTHER" id="PTHR11328">
    <property type="entry name" value="MAJOR FACILITATOR SUPERFAMILY DOMAIN-CONTAINING PROTEIN"/>
    <property type="match status" value="1"/>
</dbReference>
<feature type="transmembrane region" description="Helical" evidence="5">
    <location>
        <begin position="153"/>
        <end position="177"/>
    </location>
</feature>
<keyword evidence="3 5" id="KW-1133">Transmembrane helix</keyword>
<gene>
    <name evidence="7" type="ORF">HKBW3S06_00972</name>
</gene>
<evidence type="ECO:0000256" key="4">
    <source>
        <dbReference type="ARBA" id="ARBA00023136"/>
    </source>
</evidence>
<dbReference type="AlphaFoldDB" id="A0A6V8NN98"/>
<feature type="transmembrane region" description="Helical" evidence="5">
    <location>
        <begin position="268"/>
        <end position="292"/>
    </location>
</feature>
<dbReference type="InterPro" id="IPR020846">
    <property type="entry name" value="MFS_dom"/>
</dbReference>
<feature type="transmembrane region" description="Helical" evidence="5">
    <location>
        <begin position="304"/>
        <end position="322"/>
    </location>
</feature>
<feature type="transmembrane region" description="Helical" evidence="5">
    <location>
        <begin position="86"/>
        <end position="103"/>
    </location>
</feature>
<dbReference type="CDD" id="cd17332">
    <property type="entry name" value="MFS_MelB_like"/>
    <property type="match status" value="1"/>
</dbReference>
<organism evidence="7 8">
    <name type="scientific">Candidatus Hakubella thermalkaliphila</name>
    <dbReference type="NCBI Taxonomy" id="2754717"/>
    <lineage>
        <taxon>Bacteria</taxon>
        <taxon>Bacillati</taxon>
        <taxon>Actinomycetota</taxon>
        <taxon>Actinomycetota incertae sedis</taxon>
        <taxon>Candidatus Hakubellales</taxon>
        <taxon>Candidatus Hakubellaceae</taxon>
        <taxon>Candidatus Hakubella</taxon>
    </lineage>
</organism>
<evidence type="ECO:0000256" key="5">
    <source>
        <dbReference type="SAM" id="Phobius"/>
    </source>
</evidence>
<reference evidence="7 8" key="1">
    <citation type="journal article" date="2020" name="Front. Microbiol.">
        <title>Single-cell genomics of novel Actinobacteria with the Wood-Ljungdahl pathway discovered in a serpentinizing system.</title>
        <authorList>
            <person name="Merino N."/>
            <person name="Kawai M."/>
            <person name="Boyd E.S."/>
            <person name="Colman D.R."/>
            <person name="McGlynn S.E."/>
            <person name="Nealson K.H."/>
            <person name="Kurokawa K."/>
            <person name="Hongoh Y."/>
        </authorList>
    </citation>
    <scope>NUCLEOTIDE SEQUENCE [LARGE SCALE GENOMIC DNA]</scope>
    <source>
        <strain evidence="7 8">S06</strain>
    </source>
</reference>
<dbReference type="EMBL" id="BLRV01000094">
    <property type="protein sequence ID" value="GFP21745.1"/>
    <property type="molecule type" value="Genomic_DNA"/>
</dbReference>
<dbReference type="Proteomes" id="UP000580051">
    <property type="component" value="Unassembled WGS sequence"/>
</dbReference>
<feature type="transmembrane region" description="Helical" evidence="5">
    <location>
        <begin position="222"/>
        <end position="241"/>
    </location>
</feature>
<feature type="domain" description="Major facilitator superfamily (MFS) profile" evidence="6">
    <location>
        <begin position="53"/>
        <end position="465"/>
    </location>
</feature>
<keyword evidence="2 5" id="KW-0812">Transmembrane</keyword>
<dbReference type="GO" id="GO:0008643">
    <property type="term" value="P:carbohydrate transport"/>
    <property type="evidence" value="ECO:0007669"/>
    <property type="project" value="InterPro"/>
</dbReference>
<feature type="non-terminal residue" evidence="7">
    <location>
        <position position="1"/>
    </location>
</feature>
<accession>A0A6V8NN98</accession>
<dbReference type="GO" id="GO:0005886">
    <property type="term" value="C:plasma membrane"/>
    <property type="evidence" value="ECO:0007669"/>
    <property type="project" value="UniProtKB-SubCell"/>
</dbReference>
<evidence type="ECO:0000256" key="3">
    <source>
        <dbReference type="ARBA" id="ARBA00022989"/>
    </source>
</evidence>
<feature type="transmembrane region" description="Helical" evidence="5">
    <location>
        <begin position="400"/>
        <end position="422"/>
    </location>
</feature>
<feature type="transmembrane region" description="Helical" evidence="5">
    <location>
        <begin position="198"/>
        <end position="216"/>
    </location>
</feature>
<dbReference type="RefSeq" id="WP_258187167.1">
    <property type="nucleotide sequence ID" value="NZ_BLRV01000094.1"/>
</dbReference>
<feature type="transmembrane region" description="Helical" evidence="5">
    <location>
        <begin position="334"/>
        <end position="353"/>
    </location>
</feature>
<dbReference type="PROSITE" id="PS50850">
    <property type="entry name" value="MFS"/>
    <property type="match status" value="1"/>
</dbReference>
<dbReference type="Gene3D" id="1.20.1250.20">
    <property type="entry name" value="MFS general substrate transporter like domains"/>
    <property type="match status" value="2"/>
</dbReference>
<dbReference type="InterPro" id="IPR036259">
    <property type="entry name" value="MFS_trans_sf"/>
</dbReference>
<evidence type="ECO:0000256" key="1">
    <source>
        <dbReference type="ARBA" id="ARBA00004651"/>
    </source>
</evidence>
<evidence type="ECO:0000313" key="8">
    <source>
        <dbReference type="Proteomes" id="UP000580051"/>
    </source>
</evidence>
<name>A0A6V8NN98_9ACTN</name>
<evidence type="ECO:0000256" key="2">
    <source>
        <dbReference type="ARBA" id="ARBA00022692"/>
    </source>
</evidence>
<feature type="transmembrane region" description="Helical" evidence="5">
    <location>
        <begin position="442"/>
        <end position="464"/>
    </location>
</feature>
<proteinExistence type="predicted"/>
<feature type="transmembrane region" description="Helical" evidence="5">
    <location>
        <begin position="123"/>
        <end position="141"/>
    </location>
</feature>
<feature type="transmembrane region" description="Helical" evidence="5">
    <location>
        <begin position="55"/>
        <end position="80"/>
    </location>
</feature>
<keyword evidence="4 5" id="KW-0472">Membrane</keyword>
<sequence>PMRRGAPRRMKIGLFSREIRQDFVLQGIAHAPRRTTSHENWVIFKGGNMTTFKKVAYSLGSLGASLPAQVFSTWVIFFYVDRLKLPAAWMALAWLFYGIWNALNDPLFGYFSDRTKSRWGRRIPYILFGTIPLALVFYLIWIPPFTAANLLYLFLYMVLIIFLYDSLYTLVILNWTALYPEMFPTLKDRASVSALRQVFGLVGIIGGVALAPLVYGSLGWPAMGLIFGTITAFSLFISLLGSKERPGYIGEPLNILPALKFTLLNRSFLTYVLYSLLVQFTFVLIMASIPFYTKYVLGLGEMETSLLFLSCFLVALISLYPWSKVTVRLGARQVAMAAAILFGLSLIPTAFVSTFLSGVVFFAFIGIGLGGLILILDVLLAQVIDEDKIKTGVRREGVYFGVHALFIRLGISLQGLTMGLVLTRSGYDAHLLIQPASALLGLRLLMSAIPIAALALALVFIFYYPLSGERLKAVEAEMSVPIKGMP</sequence>
<evidence type="ECO:0000259" key="6">
    <source>
        <dbReference type="PROSITE" id="PS50850"/>
    </source>
</evidence>
<dbReference type="PANTHER" id="PTHR11328:SF24">
    <property type="entry name" value="MAJOR FACILITATOR SUPERFAMILY (MFS) PROFILE DOMAIN-CONTAINING PROTEIN"/>
    <property type="match status" value="1"/>
</dbReference>
<dbReference type="GO" id="GO:0015293">
    <property type="term" value="F:symporter activity"/>
    <property type="evidence" value="ECO:0007669"/>
    <property type="project" value="InterPro"/>
</dbReference>
<comment type="subcellular location">
    <subcellularLocation>
        <location evidence="1">Cell membrane</location>
        <topology evidence="1">Multi-pass membrane protein</topology>
    </subcellularLocation>
</comment>